<feature type="domain" description="Palmitoyltransferase DHHC" evidence="11">
    <location>
        <begin position="2"/>
        <end position="116"/>
    </location>
</feature>
<evidence type="ECO:0000256" key="10">
    <source>
        <dbReference type="RuleBase" id="RU079119"/>
    </source>
</evidence>
<keyword evidence="4 10" id="KW-0812">Transmembrane</keyword>
<comment type="subcellular location">
    <subcellularLocation>
        <location evidence="1">Endomembrane system</location>
        <topology evidence="1">Multi-pass membrane protein</topology>
    </subcellularLocation>
</comment>
<dbReference type="InterPro" id="IPR039859">
    <property type="entry name" value="PFA4/ZDH16/20/ERF2-like"/>
</dbReference>
<evidence type="ECO:0000313" key="13">
    <source>
        <dbReference type="Proteomes" id="UP000078046"/>
    </source>
</evidence>
<name>A0A177AY48_9BILA</name>
<keyword evidence="9 10" id="KW-0012">Acyltransferase</keyword>
<comment type="catalytic activity">
    <reaction evidence="10">
        <text>L-cysteinyl-[protein] + hexadecanoyl-CoA = S-hexadecanoyl-L-cysteinyl-[protein] + CoA</text>
        <dbReference type="Rhea" id="RHEA:36683"/>
        <dbReference type="Rhea" id="RHEA-COMP:10131"/>
        <dbReference type="Rhea" id="RHEA-COMP:11032"/>
        <dbReference type="ChEBI" id="CHEBI:29950"/>
        <dbReference type="ChEBI" id="CHEBI:57287"/>
        <dbReference type="ChEBI" id="CHEBI:57379"/>
        <dbReference type="ChEBI" id="CHEBI:74151"/>
        <dbReference type="EC" id="2.3.1.225"/>
    </reaction>
</comment>
<dbReference type="GO" id="GO:0005794">
    <property type="term" value="C:Golgi apparatus"/>
    <property type="evidence" value="ECO:0007669"/>
    <property type="project" value="TreeGrafter"/>
</dbReference>
<evidence type="ECO:0000256" key="1">
    <source>
        <dbReference type="ARBA" id="ARBA00004127"/>
    </source>
</evidence>
<evidence type="ECO:0000256" key="8">
    <source>
        <dbReference type="ARBA" id="ARBA00023288"/>
    </source>
</evidence>
<evidence type="ECO:0000256" key="9">
    <source>
        <dbReference type="ARBA" id="ARBA00023315"/>
    </source>
</evidence>
<keyword evidence="6 10" id="KW-0472">Membrane</keyword>
<evidence type="ECO:0000256" key="2">
    <source>
        <dbReference type="ARBA" id="ARBA00008574"/>
    </source>
</evidence>
<dbReference type="PROSITE" id="PS50216">
    <property type="entry name" value="DHHC"/>
    <property type="match status" value="1"/>
</dbReference>
<evidence type="ECO:0000256" key="3">
    <source>
        <dbReference type="ARBA" id="ARBA00022679"/>
    </source>
</evidence>
<comment type="caution">
    <text evidence="12">The sequence shown here is derived from an EMBL/GenBank/DDBJ whole genome shotgun (WGS) entry which is preliminary data.</text>
</comment>
<gene>
    <name evidence="12" type="ORF">A3Q56_05945</name>
</gene>
<feature type="transmembrane region" description="Helical" evidence="10">
    <location>
        <begin position="35"/>
        <end position="54"/>
    </location>
</feature>
<comment type="domain">
    <text evidence="10">The DHHC domain is required for palmitoyltransferase activity.</text>
</comment>
<evidence type="ECO:0000313" key="12">
    <source>
        <dbReference type="EMBL" id="OAF66331.1"/>
    </source>
</evidence>
<dbReference type="PANTHER" id="PTHR22883:SF301">
    <property type="entry name" value="PALMITOYLTRANSFERASE ZDHHC12"/>
    <property type="match status" value="1"/>
</dbReference>
<sequence>MRTKHCYKCGYCVRKYDHHCLITGKCVGENNQKNFFLFLLIHFIVSSCAPFYIWPNLISTNWADEKKLNYFVYFEIALLIVSFIFFIFTTITVFVLICIQTYLICTNCTMREYMNDYRIDYLKKIDDPFDEGILKNIWYWLRHNETIWESKYLTIQEKFENITL</sequence>
<dbReference type="GO" id="GO:0005783">
    <property type="term" value="C:endoplasmic reticulum"/>
    <property type="evidence" value="ECO:0007669"/>
    <property type="project" value="TreeGrafter"/>
</dbReference>
<dbReference type="EMBL" id="LWCA01000964">
    <property type="protein sequence ID" value="OAF66331.1"/>
    <property type="molecule type" value="Genomic_DNA"/>
</dbReference>
<comment type="similarity">
    <text evidence="2 10">Belongs to the DHHC palmitoyltransferase family.</text>
</comment>
<evidence type="ECO:0000256" key="4">
    <source>
        <dbReference type="ARBA" id="ARBA00022692"/>
    </source>
</evidence>
<organism evidence="12 13">
    <name type="scientific">Intoshia linei</name>
    <dbReference type="NCBI Taxonomy" id="1819745"/>
    <lineage>
        <taxon>Eukaryota</taxon>
        <taxon>Metazoa</taxon>
        <taxon>Spiralia</taxon>
        <taxon>Lophotrochozoa</taxon>
        <taxon>Mesozoa</taxon>
        <taxon>Orthonectida</taxon>
        <taxon>Rhopaluridae</taxon>
        <taxon>Intoshia</taxon>
    </lineage>
</organism>
<dbReference type="AlphaFoldDB" id="A0A177AY48"/>
<evidence type="ECO:0000256" key="7">
    <source>
        <dbReference type="ARBA" id="ARBA00023139"/>
    </source>
</evidence>
<evidence type="ECO:0000256" key="6">
    <source>
        <dbReference type="ARBA" id="ARBA00023136"/>
    </source>
</evidence>
<dbReference type="GO" id="GO:0019706">
    <property type="term" value="F:protein-cysteine S-palmitoyltransferase activity"/>
    <property type="evidence" value="ECO:0007669"/>
    <property type="project" value="UniProtKB-EC"/>
</dbReference>
<dbReference type="InterPro" id="IPR001594">
    <property type="entry name" value="Palmitoyltrfase_DHHC"/>
</dbReference>
<keyword evidence="5 10" id="KW-1133">Transmembrane helix</keyword>
<keyword evidence="13" id="KW-1185">Reference proteome</keyword>
<dbReference type="Pfam" id="PF01529">
    <property type="entry name" value="DHHC"/>
    <property type="match status" value="1"/>
</dbReference>
<protein>
    <recommendedName>
        <fullName evidence="10">Palmitoyltransferase</fullName>
        <ecNumber evidence="10">2.3.1.225</ecNumber>
    </recommendedName>
</protein>
<dbReference type="PANTHER" id="PTHR22883">
    <property type="entry name" value="ZINC FINGER DHHC DOMAIN CONTAINING PROTEIN"/>
    <property type="match status" value="1"/>
</dbReference>
<evidence type="ECO:0000256" key="5">
    <source>
        <dbReference type="ARBA" id="ARBA00022989"/>
    </source>
</evidence>
<accession>A0A177AY48</accession>
<dbReference type="EC" id="2.3.1.225" evidence="10"/>
<keyword evidence="7" id="KW-0564">Palmitate</keyword>
<dbReference type="GO" id="GO:0006612">
    <property type="term" value="P:protein targeting to membrane"/>
    <property type="evidence" value="ECO:0007669"/>
    <property type="project" value="TreeGrafter"/>
</dbReference>
<feature type="transmembrane region" description="Helical" evidence="10">
    <location>
        <begin position="74"/>
        <end position="105"/>
    </location>
</feature>
<dbReference type="OrthoDB" id="331948at2759"/>
<keyword evidence="8" id="KW-0449">Lipoprotein</keyword>
<dbReference type="Proteomes" id="UP000078046">
    <property type="component" value="Unassembled WGS sequence"/>
</dbReference>
<proteinExistence type="inferred from homology"/>
<evidence type="ECO:0000259" key="11">
    <source>
        <dbReference type="Pfam" id="PF01529"/>
    </source>
</evidence>
<reference evidence="12 13" key="1">
    <citation type="submission" date="2016-04" db="EMBL/GenBank/DDBJ databases">
        <title>The genome of Intoshia linei affirms orthonectids as highly simplified spiralians.</title>
        <authorList>
            <person name="Mikhailov K.V."/>
            <person name="Slusarev G.S."/>
            <person name="Nikitin M.A."/>
            <person name="Logacheva M.D."/>
            <person name="Penin A."/>
            <person name="Aleoshin V."/>
            <person name="Panchin Y.V."/>
        </authorList>
    </citation>
    <scope>NUCLEOTIDE SEQUENCE [LARGE SCALE GENOMIC DNA]</scope>
    <source>
        <strain evidence="12">Intl2013</strain>
        <tissue evidence="12">Whole animal</tissue>
    </source>
</reference>
<keyword evidence="3 10" id="KW-0808">Transferase</keyword>